<dbReference type="PANTHER" id="PTHR12753:SF0">
    <property type="entry name" value="ALPHA N-TERMINAL PROTEIN METHYLTRANSFERASE 1"/>
    <property type="match status" value="1"/>
</dbReference>
<sequence length="183" mass="20362">MSTSDGVRPDSLIRKTDGRRYWEAATADLDGMLGGIPAVFSPISRVDLQGSRTFLSRLGPPPRRSIGRVTEGLLSRVALQIDVVEPVAKFVEVLRRRPRVRRVFPVGLEDWSPAAGDGTRYDLVWMQWVLVHLTDEQVVGYLERCRDALVRGDDKAVIVVKENVSTSGRDEFDSVDSTVTRPG</sequence>
<feature type="binding site" evidence="11">
    <location>
        <position position="68"/>
    </location>
    <ligand>
        <name>S-adenosyl-L-methionine</name>
        <dbReference type="ChEBI" id="CHEBI:59789"/>
    </ligand>
</feature>
<feature type="binding site" evidence="11">
    <location>
        <position position="127"/>
    </location>
    <ligand>
        <name>S-adenosyl-L-methionine</name>
        <dbReference type="ChEBI" id="CHEBI:59789"/>
    </ligand>
</feature>
<evidence type="ECO:0000256" key="5">
    <source>
        <dbReference type="ARBA" id="ARBA00039112"/>
    </source>
</evidence>
<dbReference type="GeneID" id="30018985"/>
<dbReference type="OrthoDB" id="1298661at2759"/>
<evidence type="ECO:0000256" key="1">
    <source>
        <dbReference type="ARBA" id="ARBA00009059"/>
    </source>
</evidence>
<dbReference type="SUPFAM" id="SSF53335">
    <property type="entry name" value="S-adenosyl-L-methionine-dependent methyltransferases"/>
    <property type="match status" value="1"/>
</dbReference>
<dbReference type="InterPro" id="IPR029063">
    <property type="entry name" value="SAM-dependent_MTases_sf"/>
</dbReference>
<dbReference type="InterPro" id="IPR008576">
    <property type="entry name" value="MeTrfase_NTM1"/>
</dbReference>
<keyword evidence="13" id="KW-1185">Reference proteome</keyword>
<dbReference type="Proteomes" id="UP000076744">
    <property type="component" value="Unassembled WGS sequence"/>
</dbReference>
<comment type="catalytic activity">
    <reaction evidence="8">
        <text>N-terminal L-seryl-L-prolyl-L-lysyl-[protein] + 3 S-adenosyl-L-methionine = N-terminal N,N,N-trimethyl-L-seryl-L-prolyl-L-lysyl-[protein] + 3 S-adenosyl-L-homocysteine + 3 H(+)</text>
        <dbReference type="Rhea" id="RHEA:54724"/>
        <dbReference type="Rhea" id="RHEA-COMP:13789"/>
        <dbReference type="Rhea" id="RHEA-COMP:13973"/>
        <dbReference type="ChEBI" id="CHEBI:15378"/>
        <dbReference type="ChEBI" id="CHEBI:57856"/>
        <dbReference type="ChEBI" id="CHEBI:59789"/>
        <dbReference type="ChEBI" id="CHEBI:138061"/>
        <dbReference type="ChEBI" id="CHEBI:138317"/>
        <dbReference type="EC" id="2.1.1.244"/>
    </reaction>
</comment>
<dbReference type="STRING" id="1081104.A0A162MUN4"/>
<keyword evidence="2" id="KW-0489">Methyltransferase</keyword>
<dbReference type="GO" id="GO:0071885">
    <property type="term" value="F:N-terminal protein N-methyltransferase activity"/>
    <property type="evidence" value="ECO:0007669"/>
    <property type="project" value="UniProtKB-EC"/>
</dbReference>
<dbReference type="EMBL" id="AZHB01000004">
    <property type="protein sequence ID" value="OAA70719.1"/>
    <property type="molecule type" value="Genomic_DNA"/>
</dbReference>
<comment type="caution">
    <text evidence="12">The sequence shown here is derived from an EMBL/GenBank/DDBJ whole genome shotgun (WGS) entry which is preliminary data.</text>
</comment>
<evidence type="ECO:0000256" key="10">
    <source>
        <dbReference type="ARBA" id="ARBA00048167"/>
    </source>
</evidence>
<proteinExistence type="inferred from homology"/>
<dbReference type="AlphaFoldDB" id="A0A162MUN4"/>
<evidence type="ECO:0000256" key="7">
    <source>
        <dbReference type="ARBA" id="ARBA00043129"/>
    </source>
</evidence>
<evidence type="ECO:0000256" key="9">
    <source>
        <dbReference type="ARBA" id="ARBA00047885"/>
    </source>
</evidence>
<dbReference type="GO" id="GO:0032259">
    <property type="term" value="P:methylation"/>
    <property type="evidence" value="ECO:0007669"/>
    <property type="project" value="UniProtKB-KW"/>
</dbReference>
<dbReference type="Gene3D" id="3.40.50.150">
    <property type="entry name" value="Vaccinia Virus protein VP39"/>
    <property type="match status" value="1"/>
</dbReference>
<comment type="catalytic activity">
    <reaction evidence="9">
        <text>N-terminal L-prolyl-L-prolyl-L-lysyl-[protein] + 2 S-adenosyl-L-methionine = N-terminal N,N-dimethyl-L-prolyl-L-prolyl-L-lysyl-[protein] + 2 S-adenosyl-L-homocysteine + 2 H(+)</text>
        <dbReference type="Rhea" id="RHEA:54736"/>
        <dbReference type="Rhea" id="RHEA-COMP:13787"/>
        <dbReference type="Rhea" id="RHEA-COMP:13974"/>
        <dbReference type="ChEBI" id="CHEBI:15378"/>
        <dbReference type="ChEBI" id="CHEBI:57856"/>
        <dbReference type="ChEBI" id="CHEBI:59789"/>
        <dbReference type="ChEBI" id="CHEBI:138059"/>
        <dbReference type="ChEBI" id="CHEBI:138318"/>
        <dbReference type="EC" id="2.1.1.244"/>
    </reaction>
</comment>
<comment type="similarity">
    <text evidence="1">Belongs to the methyltransferase superfamily. NTM1 family.</text>
</comment>
<gene>
    <name evidence="12" type="ORF">ISF_02693</name>
</gene>
<reference evidence="12 13" key="1">
    <citation type="journal article" date="2016" name="Genome Biol. Evol.">
        <title>Divergent and convergent evolution of fungal pathogenicity.</title>
        <authorList>
            <person name="Shang Y."/>
            <person name="Xiao G."/>
            <person name="Zheng P."/>
            <person name="Cen K."/>
            <person name="Zhan S."/>
            <person name="Wang C."/>
        </authorList>
    </citation>
    <scope>NUCLEOTIDE SEQUENCE [LARGE SCALE GENOMIC DNA]</scope>
    <source>
        <strain evidence="12 13">ARSEF 2679</strain>
    </source>
</reference>
<keyword evidence="3" id="KW-0808">Transferase</keyword>
<dbReference type="GO" id="GO:0005737">
    <property type="term" value="C:cytoplasm"/>
    <property type="evidence" value="ECO:0007669"/>
    <property type="project" value="TreeGrafter"/>
</dbReference>
<evidence type="ECO:0000256" key="11">
    <source>
        <dbReference type="PIRSR" id="PIRSR016958-1"/>
    </source>
</evidence>
<evidence type="ECO:0000313" key="13">
    <source>
        <dbReference type="Proteomes" id="UP000076744"/>
    </source>
</evidence>
<evidence type="ECO:0000256" key="4">
    <source>
        <dbReference type="ARBA" id="ARBA00022691"/>
    </source>
</evidence>
<organism evidence="12 13">
    <name type="scientific">Cordyceps fumosorosea (strain ARSEF 2679)</name>
    <name type="common">Isaria fumosorosea</name>
    <dbReference type="NCBI Taxonomy" id="1081104"/>
    <lineage>
        <taxon>Eukaryota</taxon>
        <taxon>Fungi</taxon>
        <taxon>Dikarya</taxon>
        <taxon>Ascomycota</taxon>
        <taxon>Pezizomycotina</taxon>
        <taxon>Sordariomycetes</taxon>
        <taxon>Hypocreomycetidae</taxon>
        <taxon>Hypocreales</taxon>
        <taxon>Cordycipitaceae</taxon>
        <taxon>Cordyceps</taxon>
    </lineage>
</organism>
<evidence type="ECO:0000256" key="3">
    <source>
        <dbReference type="ARBA" id="ARBA00022679"/>
    </source>
</evidence>
<evidence type="ECO:0000256" key="8">
    <source>
        <dbReference type="ARBA" id="ARBA00047306"/>
    </source>
</evidence>
<name>A0A162MUN4_CORFA</name>
<evidence type="ECO:0000256" key="6">
    <source>
        <dbReference type="ARBA" id="ARBA00039449"/>
    </source>
</evidence>
<protein>
    <recommendedName>
        <fullName evidence="6">Alpha N-terminal protein methyltransferase 1</fullName>
        <ecNumber evidence="5">2.1.1.244</ecNumber>
    </recommendedName>
    <alternativeName>
        <fullName evidence="7">X-Pro-Lys N-terminal protein methyltransferase 1</fullName>
    </alternativeName>
</protein>
<dbReference type="Pfam" id="PF05891">
    <property type="entry name" value="Methyltransf_PK"/>
    <property type="match status" value="1"/>
</dbReference>
<dbReference type="PANTHER" id="PTHR12753">
    <property type="entry name" value="AD-003 - RELATED"/>
    <property type="match status" value="1"/>
</dbReference>
<dbReference type="EC" id="2.1.1.244" evidence="5"/>
<accession>A0A162MUN4</accession>
<keyword evidence="4 11" id="KW-0949">S-adenosyl-L-methionine</keyword>
<evidence type="ECO:0000313" key="12">
    <source>
        <dbReference type="EMBL" id="OAA70719.1"/>
    </source>
</evidence>
<evidence type="ECO:0000256" key="2">
    <source>
        <dbReference type="ARBA" id="ARBA00022603"/>
    </source>
</evidence>
<dbReference type="PIRSF" id="PIRSF016958">
    <property type="entry name" value="DUF858_MeTrfase_lik"/>
    <property type="match status" value="1"/>
</dbReference>
<comment type="catalytic activity">
    <reaction evidence="10">
        <text>N-terminal L-alanyl-L-prolyl-L-lysyl-[protein] + 3 S-adenosyl-L-methionine = N-terminal N,N,N-trimethyl-L-alanyl-L-prolyl-L-lysyl-[protein] + 3 S-adenosyl-L-homocysteine + 3 H(+)</text>
        <dbReference type="Rhea" id="RHEA:54712"/>
        <dbReference type="Rhea" id="RHEA-COMP:13785"/>
        <dbReference type="Rhea" id="RHEA-COMP:13971"/>
        <dbReference type="ChEBI" id="CHEBI:15378"/>
        <dbReference type="ChEBI" id="CHEBI:57856"/>
        <dbReference type="ChEBI" id="CHEBI:59789"/>
        <dbReference type="ChEBI" id="CHEBI:138057"/>
        <dbReference type="ChEBI" id="CHEBI:138315"/>
        <dbReference type="EC" id="2.1.1.244"/>
    </reaction>
</comment>
<dbReference type="RefSeq" id="XP_018707006.1">
    <property type="nucleotide sequence ID" value="XM_018846299.1"/>
</dbReference>